<dbReference type="GO" id="GO:0034085">
    <property type="term" value="P:establishment of sister chromatid cohesion"/>
    <property type="evidence" value="ECO:0007669"/>
    <property type="project" value="TreeGrafter"/>
</dbReference>
<dbReference type="SMART" id="SM00488">
    <property type="entry name" value="DEXDc2"/>
    <property type="match status" value="1"/>
</dbReference>
<accession>A0A6G0KZN7</accession>
<comment type="subcellular location">
    <subcellularLocation>
        <location evidence="2">Nucleus</location>
    </subcellularLocation>
</comment>
<dbReference type="InterPro" id="IPR006555">
    <property type="entry name" value="ATP-dep_Helicase_C"/>
</dbReference>
<keyword evidence="14" id="KW-0131">Cell cycle</keyword>
<dbReference type="FunFam" id="3.40.50.300:FF:001968">
    <property type="entry name" value="ATP-dependent DNA helicase CHL1"/>
    <property type="match status" value="1"/>
</dbReference>
<comment type="cofactor">
    <cofactor evidence="1">
        <name>[4Fe-4S] cluster</name>
        <dbReference type="ChEBI" id="CHEBI:49883"/>
    </cofactor>
</comment>
<evidence type="ECO:0000256" key="7">
    <source>
        <dbReference type="ARBA" id="ARBA00022806"/>
    </source>
</evidence>
<dbReference type="InterPro" id="IPR027417">
    <property type="entry name" value="P-loop_NTPase"/>
</dbReference>
<evidence type="ECO:0000256" key="15">
    <source>
        <dbReference type="SAM" id="MobiDB-lite"/>
    </source>
</evidence>
<feature type="domain" description="Helicase ATP-binding" evidence="16">
    <location>
        <begin position="13"/>
        <end position="421"/>
    </location>
</feature>
<dbReference type="GO" id="GO:0006139">
    <property type="term" value="P:nucleobase-containing compound metabolic process"/>
    <property type="evidence" value="ECO:0007669"/>
    <property type="project" value="InterPro"/>
</dbReference>
<dbReference type="Pfam" id="PF06733">
    <property type="entry name" value="DEAD_2"/>
    <property type="match status" value="1"/>
</dbReference>
<dbReference type="InterPro" id="IPR010614">
    <property type="entry name" value="RAD3-like_helicase_DEAD"/>
</dbReference>
<feature type="region of interest" description="Disordered" evidence="15">
    <location>
        <begin position="149"/>
        <end position="205"/>
    </location>
</feature>
<feature type="compositionally biased region" description="Basic and acidic residues" evidence="15">
    <location>
        <begin position="167"/>
        <end position="192"/>
    </location>
</feature>
<dbReference type="PANTHER" id="PTHR11472:SF41">
    <property type="entry name" value="ATP-DEPENDENT DNA HELICASE DDX11-RELATED"/>
    <property type="match status" value="1"/>
</dbReference>
<keyword evidence="10" id="KW-0411">Iron-sulfur</keyword>
<evidence type="ECO:0000256" key="4">
    <source>
        <dbReference type="ARBA" id="ARBA00022723"/>
    </source>
</evidence>
<dbReference type="InterPro" id="IPR014013">
    <property type="entry name" value="Helic_SF1/SF2_ATP-bd_DinG/Rad3"/>
</dbReference>
<evidence type="ECO:0000256" key="9">
    <source>
        <dbReference type="ARBA" id="ARBA00023004"/>
    </source>
</evidence>
<protein>
    <submittedName>
        <fullName evidence="17">Putative ATP-dependent RNA helicase DDX11-like protein 8</fullName>
    </submittedName>
</protein>
<dbReference type="InterPro" id="IPR006554">
    <property type="entry name" value="Helicase-like_DEXD_c2"/>
</dbReference>
<dbReference type="GO" id="GO:0046872">
    <property type="term" value="F:metal ion binding"/>
    <property type="evidence" value="ECO:0007669"/>
    <property type="project" value="UniProtKB-KW"/>
</dbReference>
<evidence type="ECO:0000259" key="16">
    <source>
        <dbReference type="PROSITE" id="PS51193"/>
    </source>
</evidence>
<keyword evidence="13" id="KW-0539">Nucleus</keyword>
<keyword evidence="9" id="KW-0408">Iron</keyword>
<sequence>MESKAQSPLDAMDGDFFSFPYEPYSIQLDLMRQLWETLERGHCGIFESPTGTGKSISLICGALTWLTKHTDELGLVQASQNAANTDAEAVEQVQPKISAEPSWLSDFEQKTADREVKFRQQMVKEALAGIEKLRLEPEATTKKRKMAIAYNHNERKRGRQSSSSRVSKQDGDDADEHLVDAYDSDRVRRGSSDSDGEGVSTKGRFGEEKPDFGVVKIIYCSRTHSQISQFVREIRKTSFAERVRVVSLGSRKNLCTNPNVTKLSSDLRMTDKCLDMMQSGKTKNGKKVGKCPFYEKELLSHYKDYALAHVQDIEDLHTLGEDMSICSYYGTRESIPLAQIVTVPYSLLLSKDARETLGLGLENNIVIFDEAHNIIDAINNTYKVEITSKQLVVARRSLWSYFTKYEKRFKGKNAFYIKQLLSILECLTKFLRQLSKSAGKAAAVGDDDDGATGAQMMTVNDFLFSARIDHFNMFKILEYLSESGLAKKLMGFVESTATSGNTAAPPPQAATENSDEGFESRHISPLRTVEALLKALTGAGADGRILAQPHNASKGVEGLVRFILLNPVIHFQEIVKKSRSVILAGGTMQPVSQVIDQLFSSVPREDVDLFSCGHKMQSIDGKLRNNNRNGSGAMLLSVVGGKMSEGINFNDELARCVVMVGMPYPNARDAELVEKMAFLDKRIPGSGRQFYESLCMKAVNQSIGRSIRHQKDYSTILLVDHRYSSSAVRSRLPEWIQNRVQPPMSFGQVYSQLVQFYRAKESKSSRQTQ</sequence>
<dbReference type="GO" id="GO:0003678">
    <property type="term" value="F:DNA helicase activity"/>
    <property type="evidence" value="ECO:0007669"/>
    <property type="project" value="InterPro"/>
</dbReference>
<comment type="similarity">
    <text evidence="3">Belongs to the DEAD box helicase family. DEAH subfamily. DDX11/CHL1 sub-subfamily.</text>
</comment>
<organism evidence="17 18">
    <name type="scientific">Phytophthora fragariae</name>
    <dbReference type="NCBI Taxonomy" id="53985"/>
    <lineage>
        <taxon>Eukaryota</taxon>
        <taxon>Sar</taxon>
        <taxon>Stramenopiles</taxon>
        <taxon>Oomycota</taxon>
        <taxon>Peronosporomycetes</taxon>
        <taxon>Peronosporales</taxon>
        <taxon>Peronosporaceae</taxon>
        <taxon>Phytophthora</taxon>
    </lineage>
</organism>
<dbReference type="SUPFAM" id="SSF52540">
    <property type="entry name" value="P-loop containing nucleoside triphosphate hydrolases"/>
    <property type="match status" value="1"/>
</dbReference>
<keyword evidence="7 17" id="KW-0347">Helicase</keyword>
<gene>
    <name evidence="17" type="ORF">PF010_g13819</name>
</gene>
<dbReference type="Pfam" id="PF13307">
    <property type="entry name" value="Helicase_C_2"/>
    <property type="match status" value="1"/>
</dbReference>
<name>A0A6G0KZN7_9STRA</name>
<evidence type="ECO:0000256" key="14">
    <source>
        <dbReference type="ARBA" id="ARBA00023306"/>
    </source>
</evidence>
<evidence type="ECO:0000256" key="3">
    <source>
        <dbReference type="ARBA" id="ARBA00008435"/>
    </source>
</evidence>
<evidence type="ECO:0000256" key="1">
    <source>
        <dbReference type="ARBA" id="ARBA00001966"/>
    </source>
</evidence>
<dbReference type="Gene3D" id="3.40.50.300">
    <property type="entry name" value="P-loop containing nucleotide triphosphate hydrolases"/>
    <property type="match status" value="3"/>
</dbReference>
<keyword evidence="4" id="KW-0479">Metal-binding</keyword>
<dbReference type="SMART" id="SM00491">
    <property type="entry name" value="HELICc2"/>
    <property type="match status" value="1"/>
</dbReference>
<dbReference type="GO" id="GO:0051536">
    <property type="term" value="F:iron-sulfur cluster binding"/>
    <property type="evidence" value="ECO:0007669"/>
    <property type="project" value="UniProtKB-KW"/>
</dbReference>
<evidence type="ECO:0000256" key="6">
    <source>
        <dbReference type="ARBA" id="ARBA00022801"/>
    </source>
</evidence>
<evidence type="ECO:0000256" key="13">
    <source>
        <dbReference type="ARBA" id="ARBA00023242"/>
    </source>
</evidence>
<comment type="caution">
    <text evidence="17">The sequence shown here is derived from an EMBL/GenBank/DDBJ whole genome shotgun (WGS) entry which is preliminary data.</text>
</comment>
<dbReference type="InterPro" id="IPR045028">
    <property type="entry name" value="DinG/Rad3-like"/>
</dbReference>
<dbReference type="GO" id="GO:0003677">
    <property type="term" value="F:DNA binding"/>
    <property type="evidence" value="ECO:0007669"/>
    <property type="project" value="UniProtKB-KW"/>
</dbReference>
<dbReference type="GO" id="GO:0016818">
    <property type="term" value="F:hydrolase activity, acting on acid anhydrides, in phosphorus-containing anhydrides"/>
    <property type="evidence" value="ECO:0007669"/>
    <property type="project" value="InterPro"/>
</dbReference>
<dbReference type="PROSITE" id="PS51193">
    <property type="entry name" value="HELICASE_ATP_BIND_2"/>
    <property type="match status" value="1"/>
</dbReference>
<dbReference type="GO" id="GO:0005634">
    <property type="term" value="C:nucleus"/>
    <property type="evidence" value="ECO:0007669"/>
    <property type="project" value="UniProtKB-SubCell"/>
</dbReference>
<dbReference type="GO" id="GO:0005524">
    <property type="term" value="F:ATP binding"/>
    <property type="evidence" value="ECO:0007669"/>
    <property type="project" value="UniProtKB-KW"/>
</dbReference>
<dbReference type="EMBL" id="QXFX01000826">
    <property type="protein sequence ID" value="KAE9103199.1"/>
    <property type="molecule type" value="Genomic_DNA"/>
</dbReference>
<evidence type="ECO:0000256" key="8">
    <source>
        <dbReference type="ARBA" id="ARBA00022840"/>
    </source>
</evidence>
<dbReference type="AlphaFoldDB" id="A0A6G0KZN7"/>
<proteinExistence type="inferred from homology"/>
<evidence type="ECO:0000256" key="2">
    <source>
        <dbReference type="ARBA" id="ARBA00004123"/>
    </source>
</evidence>
<evidence type="ECO:0000313" key="18">
    <source>
        <dbReference type="Proteomes" id="UP000488956"/>
    </source>
</evidence>
<evidence type="ECO:0000256" key="10">
    <source>
        <dbReference type="ARBA" id="ARBA00023014"/>
    </source>
</evidence>
<evidence type="ECO:0000256" key="11">
    <source>
        <dbReference type="ARBA" id="ARBA00023125"/>
    </source>
</evidence>
<reference evidence="17 18" key="1">
    <citation type="submission" date="2018-09" db="EMBL/GenBank/DDBJ databases">
        <title>Genomic investigation of the strawberry pathogen Phytophthora fragariae indicates pathogenicity is determined by transcriptional variation in three key races.</title>
        <authorList>
            <person name="Adams T.M."/>
            <person name="Armitage A.D."/>
            <person name="Sobczyk M.K."/>
            <person name="Bates H.J."/>
            <person name="Dunwell J.M."/>
            <person name="Nellist C.F."/>
            <person name="Harrison R.J."/>
        </authorList>
    </citation>
    <scope>NUCLEOTIDE SEQUENCE [LARGE SCALE GENOMIC DNA]</scope>
    <source>
        <strain evidence="17 18">ONT-3</strain>
    </source>
</reference>
<keyword evidence="11" id="KW-0238">DNA-binding</keyword>
<feature type="region of interest" description="Disordered" evidence="15">
    <location>
        <begin position="497"/>
        <end position="522"/>
    </location>
</feature>
<keyword evidence="6" id="KW-0378">Hydrolase</keyword>
<keyword evidence="12" id="KW-0413">Isomerase</keyword>
<evidence type="ECO:0000313" key="17">
    <source>
        <dbReference type="EMBL" id="KAE9103199.1"/>
    </source>
</evidence>
<dbReference type="Proteomes" id="UP000488956">
    <property type="component" value="Unassembled WGS sequence"/>
</dbReference>
<keyword evidence="8" id="KW-0067">ATP-binding</keyword>
<evidence type="ECO:0000256" key="5">
    <source>
        <dbReference type="ARBA" id="ARBA00022741"/>
    </source>
</evidence>
<keyword evidence="5" id="KW-0547">Nucleotide-binding</keyword>
<evidence type="ECO:0000256" key="12">
    <source>
        <dbReference type="ARBA" id="ARBA00023235"/>
    </source>
</evidence>
<dbReference type="PANTHER" id="PTHR11472">
    <property type="entry name" value="DNA REPAIR DEAD HELICASE RAD3/XP-D SUBFAMILY MEMBER"/>
    <property type="match status" value="1"/>
</dbReference>